<evidence type="ECO:0000313" key="14">
    <source>
        <dbReference type="EMBL" id="SEH45756.1"/>
    </source>
</evidence>
<dbReference type="Pfam" id="PF21016">
    <property type="entry name" value="RlmN_N"/>
    <property type="match status" value="1"/>
</dbReference>
<feature type="binding site" evidence="12">
    <location>
        <position position="291"/>
    </location>
    <ligand>
        <name>S-adenosyl-L-methionine</name>
        <dbReference type="ChEBI" id="CHEBI:59789"/>
    </ligand>
</feature>
<dbReference type="SUPFAM" id="SSF102114">
    <property type="entry name" value="Radical SAM enzymes"/>
    <property type="match status" value="1"/>
</dbReference>
<dbReference type="InterPro" id="IPR013785">
    <property type="entry name" value="Aldolase_TIM"/>
</dbReference>
<dbReference type="OrthoDB" id="9793973at2"/>
<evidence type="ECO:0000256" key="8">
    <source>
        <dbReference type="ARBA" id="ARBA00022694"/>
    </source>
</evidence>
<dbReference type="AlphaFoldDB" id="A0A1H6IFQ6"/>
<feature type="binding site" evidence="12">
    <location>
        <position position="113"/>
    </location>
    <ligand>
        <name>[4Fe-4S] cluster</name>
        <dbReference type="ChEBI" id="CHEBI:49883"/>
        <note>4Fe-4S-S-AdoMet</note>
    </ligand>
</feature>
<dbReference type="GO" id="GO:0000049">
    <property type="term" value="F:tRNA binding"/>
    <property type="evidence" value="ECO:0007669"/>
    <property type="project" value="UniProtKB-UniRule"/>
</dbReference>
<evidence type="ECO:0000256" key="9">
    <source>
        <dbReference type="ARBA" id="ARBA00022723"/>
    </source>
</evidence>
<dbReference type="SFLD" id="SFLDS00029">
    <property type="entry name" value="Radical_SAM"/>
    <property type="match status" value="1"/>
</dbReference>
<comment type="similarity">
    <text evidence="12">Belongs to the radical SAM superfamily. RlmN family.</text>
</comment>
<evidence type="ECO:0000256" key="3">
    <source>
        <dbReference type="ARBA" id="ARBA00022490"/>
    </source>
</evidence>
<evidence type="ECO:0000256" key="7">
    <source>
        <dbReference type="ARBA" id="ARBA00022691"/>
    </source>
</evidence>
<dbReference type="InterPro" id="IPR040072">
    <property type="entry name" value="Methyltransferase_A"/>
</dbReference>
<dbReference type="InterPro" id="IPR058240">
    <property type="entry name" value="rSAM_sf"/>
</dbReference>
<dbReference type="Gene3D" id="3.20.20.70">
    <property type="entry name" value="Aldolase class I"/>
    <property type="match status" value="1"/>
</dbReference>
<feature type="active site" description="S-methylcysteine intermediate" evidence="12">
    <location>
        <position position="333"/>
    </location>
</feature>
<name>A0A1H6IFQ6_RUMFL</name>
<dbReference type="SFLD" id="SFLDF00275">
    <property type="entry name" value="adenosine_C2_methyltransferase"/>
    <property type="match status" value="1"/>
</dbReference>
<comment type="cofactor">
    <cofactor evidence="12">
        <name>[4Fe-4S] cluster</name>
        <dbReference type="ChEBI" id="CHEBI:49883"/>
    </cofactor>
    <text evidence="12">Binds 1 [4Fe-4S] cluster. The cluster is coordinated with 3 cysteines and an exchangeable S-adenosyl-L-methionine.</text>
</comment>
<evidence type="ECO:0000256" key="2">
    <source>
        <dbReference type="ARBA" id="ARBA00022485"/>
    </source>
</evidence>
<dbReference type="GO" id="GO:0046872">
    <property type="term" value="F:metal ion binding"/>
    <property type="evidence" value="ECO:0007669"/>
    <property type="project" value="UniProtKB-KW"/>
</dbReference>
<evidence type="ECO:0000313" key="15">
    <source>
        <dbReference type="Proteomes" id="UP000183190"/>
    </source>
</evidence>
<keyword evidence="3 12" id="KW-0963">Cytoplasm</keyword>
<accession>A0A1H6IFQ6</accession>
<feature type="binding site" evidence="12">
    <location>
        <begin position="160"/>
        <end position="161"/>
    </location>
    <ligand>
        <name>S-adenosyl-L-methionine</name>
        <dbReference type="ChEBI" id="CHEBI:59789"/>
    </ligand>
</feature>
<sequence>MEKIDILSLDLDELAEILTSIGEKKFRAKQIFQWLHVKRVLDFDKMTDISVQLRRSLNEIFCINGLFVQKRLESAIDNTVKYLYRLSDGNFVETVLMEYSYGYSICVSTQVGCKMGCNFCASTIAGYVRSLTASEILLQIYEAERDSGKRVSGVVLMGIGEPLDNFDNVMKFLHLLSHKDGNDMSLRHVSLSTCGIVPRIYELADKKLQLTLSVSLHCADNEGRSEIMPVNKKYDLPSLIEACRYYIDKTGRRVTFEYAVIDDVNSSPADADKLAKLLRGMNCHVNLIPVNKVRERNYHTARSGVAEFAKLLGRRGINATVRRTLGSDIEAACGQLRRDAAQQNEKNGGADT</sequence>
<dbReference type="GO" id="GO:0019843">
    <property type="term" value="F:rRNA binding"/>
    <property type="evidence" value="ECO:0007669"/>
    <property type="project" value="UniProtKB-UniRule"/>
</dbReference>
<evidence type="ECO:0000256" key="11">
    <source>
        <dbReference type="ARBA" id="ARBA00023014"/>
    </source>
</evidence>
<evidence type="ECO:0000256" key="4">
    <source>
        <dbReference type="ARBA" id="ARBA00022552"/>
    </source>
</evidence>
<feature type="binding site" evidence="12">
    <location>
        <begin position="215"/>
        <end position="217"/>
    </location>
    <ligand>
        <name>S-adenosyl-L-methionine</name>
        <dbReference type="ChEBI" id="CHEBI:59789"/>
    </ligand>
</feature>
<keyword evidence="8 12" id="KW-0819">tRNA processing</keyword>
<comment type="function">
    <text evidence="12">Specifically methylates position 2 of adenine 2503 in 23S rRNA and position 2 of adenine 37 in tRNAs.</text>
</comment>
<dbReference type="GO" id="GO:0002935">
    <property type="term" value="F:tRNA (adenine(37)-C2)-methyltransferase activity"/>
    <property type="evidence" value="ECO:0007669"/>
    <property type="project" value="UniProtKB-UniRule"/>
</dbReference>
<dbReference type="SFLD" id="SFLDG01062">
    <property type="entry name" value="methyltransferase_(Class_A)"/>
    <property type="match status" value="1"/>
</dbReference>
<feature type="active site" description="Proton acceptor" evidence="12">
    <location>
        <position position="93"/>
    </location>
</feature>
<gene>
    <name evidence="12" type="primary">rlmN</name>
    <name evidence="14" type="ORF">SAMN02910265_00753</name>
</gene>
<keyword evidence="12" id="KW-1015">Disulfide bond</keyword>
<dbReference type="PIRSF" id="PIRSF006004">
    <property type="entry name" value="CHP00048"/>
    <property type="match status" value="1"/>
</dbReference>
<dbReference type="InterPro" id="IPR007197">
    <property type="entry name" value="rSAM"/>
</dbReference>
<keyword evidence="10 12" id="KW-0408">Iron</keyword>
<dbReference type="InterPro" id="IPR048641">
    <property type="entry name" value="RlmN_N"/>
</dbReference>
<evidence type="ECO:0000259" key="13">
    <source>
        <dbReference type="PROSITE" id="PS51918"/>
    </source>
</evidence>
<evidence type="ECO:0000256" key="12">
    <source>
        <dbReference type="HAMAP-Rule" id="MF_01849"/>
    </source>
</evidence>
<keyword evidence="5 12" id="KW-0489">Methyltransferase</keyword>
<dbReference type="PANTHER" id="PTHR30544:SF5">
    <property type="entry name" value="RADICAL SAM CORE DOMAIN-CONTAINING PROTEIN"/>
    <property type="match status" value="1"/>
</dbReference>
<dbReference type="NCBIfam" id="TIGR00048">
    <property type="entry name" value="rRNA_mod_RlmN"/>
    <property type="match status" value="1"/>
</dbReference>
<dbReference type="FunFam" id="3.20.20.70:FF:000014">
    <property type="entry name" value="Probable dual-specificity RNA methyltransferase RlmN"/>
    <property type="match status" value="1"/>
</dbReference>
<dbReference type="EC" id="2.1.1.192" evidence="12"/>
<comment type="subcellular location">
    <subcellularLocation>
        <location evidence="1 12">Cytoplasm</location>
    </subcellularLocation>
</comment>
<dbReference type="InterPro" id="IPR027492">
    <property type="entry name" value="RNA_MTrfase_RlmN"/>
</dbReference>
<dbReference type="InterPro" id="IPR004383">
    <property type="entry name" value="rRNA_lsu_MTrfase_RlmN/Cfr"/>
</dbReference>
<reference evidence="14 15" key="1">
    <citation type="submission" date="2016-10" db="EMBL/GenBank/DDBJ databases">
        <authorList>
            <person name="de Groot N.N."/>
        </authorList>
    </citation>
    <scope>NUCLEOTIDE SEQUENCE [LARGE SCALE GENOMIC DNA]</scope>
    <source>
        <strain evidence="14 15">YAD2003</strain>
    </source>
</reference>
<dbReference type="EMBL" id="FNWV01000002">
    <property type="protein sequence ID" value="SEH45756.1"/>
    <property type="molecule type" value="Genomic_DNA"/>
</dbReference>
<keyword evidence="2 12" id="KW-0004">4Fe-4S</keyword>
<evidence type="ECO:0000256" key="10">
    <source>
        <dbReference type="ARBA" id="ARBA00023004"/>
    </source>
</evidence>
<protein>
    <recommendedName>
        <fullName evidence="12">Probable dual-specificity RNA methyltransferase RlmN</fullName>
        <ecNumber evidence="12">2.1.1.192</ecNumber>
    </recommendedName>
    <alternativeName>
        <fullName evidence="12">23S rRNA (adenine(2503)-C(2))-methyltransferase</fullName>
    </alternativeName>
    <alternativeName>
        <fullName evidence="12">23S rRNA m2A2503 methyltransferase</fullName>
    </alternativeName>
    <alternativeName>
        <fullName evidence="12">Ribosomal RNA large subunit methyltransferase N</fullName>
    </alternativeName>
    <alternativeName>
        <fullName evidence="12">tRNA (adenine(37)-C(2))-methyltransferase</fullName>
    </alternativeName>
    <alternativeName>
        <fullName evidence="12">tRNA m2A37 methyltransferase</fullName>
    </alternativeName>
</protein>
<comment type="caution">
    <text evidence="12">Lacks conserved residue(s) required for the propagation of feature annotation.</text>
</comment>
<dbReference type="Gene3D" id="1.10.150.530">
    <property type="match status" value="1"/>
</dbReference>
<dbReference type="PROSITE" id="PS51918">
    <property type="entry name" value="RADICAL_SAM"/>
    <property type="match status" value="1"/>
</dbReference>
<dbReference type="Proteomes" id="UP000183190">
    <property type="component" value="Unassembled WGS sequence"/>
</dbReference>
<evidence type="ECO:0000256" key="1">
    <source>
        <dbReference type="ARBA" id="ARBA00004496"/>
    </source>
</evidence>
<comment type="catalytic activity">
    <reaction evidence="12">
        <text>adenosine(2503) in 23S rRNA + 2 reduced [2Fe-2S]-[ferredoxin] + 2 S-adenosyl-L-methionine = 2-methyladenosine(2503) in 23S rRNA + 5'-deoxyadenosine + L-methionine + 2 oxidized [2Fe-2S]-[ferredoxin] + S-adenosyl-L-homocysteine</text>
        <dbReference type="Rhea" id="RHEA:42916"/>
        <dbReference type="Rhea" id="RHEA-COMP:10000"/>
        <dbReference type="Rhea" id="RHEA-COMP:10001"/>
        <dbReference type="Rhea" id="RHEA-COMP:10152"/>
        <dbReference type="Rhea" id="RHEA-COMP:10282"/>
        <dbReference type="ChEBI" id="CHEBI:17319"/>
        <dbReference type="ChEBI" id="CHEBI:33737"/>
        <dbReference type="ChEBI" id="CHEBI:33738"/>
        <dbReference type="ChEBI" id="CHEBI:57844"/>
        <dbReference type="ChEBI" id="CHEBI:57856"/>
        <dbReference type="ChEBI" id="CHEBI:59789"/>
        <dbReference type="ChEBI" id="CHEBI:74411"/>
        <dbReference type="ChEBI" id="CHEBI:74497"/>
        <dbReference type="EC" id="2.1.1.192"/>
    </reaction>
</comment>
<dbReference type="GO" id="GO:0070040">
    <property type="term" value="F:rRNA (adenine(2503)-C2-)-methyltransferase activity"/>
    <property type="evidence" value="ECO:0007669"/>
    <property type="project" value="UniProtKB-UniRule"/>
</dbReference>
<proteinExistence type="inferred from homology"/>
<dbReference type="GO" id="GO:0030488">
    <property type="term" value="P:tRNA methylation"/>
    <property type="evidence" value="ECO:0007669"/>
    <property type="project" value="UniProtKB-UniRule"/>
</dbReference>
<dbReference type="GO" id="GO:0070475">
    <property type="term" value="P:rRNA base methylation"/>
    <property type="evidence" value="ECO:0007669"/>
    <property type="project" value="UniProtKB-UniRule"/>
</dbReference>
<feature type="binding site" evidence="12">
    <location>
        <position position="192"/>
    </location>
    <ligand>
        <name>S-adenosyl-L-methionine</name>
        <dbReference type="ChEBI" id="CHEBI:59789"/>
    </ligand>
</feature>
<dbReference type="GO" id="GO:0005737">
    <property type="term" value="C:cytoplasm"/>
    <property type="evidence" value="ECO:0007669"/>
    <property type="project" value="UniProtKB-SubCell"/>
</dbReference>
<keyword evidence="6 12" id="KW-0808">Transferase</keyword>
<comment type="catalytic activity">
    <reaction evidence="12">
        <text>adenosine(37) in tRNA + 2 reduced [2Fe-2S]-[ferredoxin] + 2 S-adenosyl-L-methionine = 2-methyladenosine(37) in tRNA + 5'-deoxyadenosine + L-methionine + 2 oxidized [2Fe-2S]-[ferredoxin] + S-adenosyl-L-homocysteine</text>
        <dbReference type="Rhea" id="RHEA:43332"/>
        <dbReference type="Rhea" id="RHEA-COMP:10000"/>
        <dbReference type="Rhea" id="RHEA-COMP:10001"/>
        <dbReference type="Rhea" id="RHEA-COMP:10162"/>
        <dbReference type="Rhea" id="RHEA-COMP:10485"/>
        <dbReference type="ChEBI" id="CHEBI:17319"/>
        <dbReference type="ChEBI" id="CHEBI:33737"/>
        <dbReference type="ChEBI" id="CHEBI:33738"/>
        <dbReference type="ChEBI" id="CHEBI:57844"/>
        <dbReference type="ChEBI" id="CHEBI:57856"/>
        <dbReference type="ChEBI" id="CHEBI:59789"/>
        <dbReference type="ChEBI" id="CHEBI:74411"/>
        <dbReference type="ChEBI" id="CHEBI:74497"/>
        <dbReference type="EC" id="2.1.1.192"/>
    </reaction>
</comment>
<evidence type="ECO:0000256" key="6">
    <source>
        <dbReference type="ARBA" id="ARBA00022679"/>
    </source>
</evidence>
<dbReference type="RefSeq" id="WP_074714559.1">
    <property type="nucleotide sequence ID" value="NZ_FNWV01000002.1"/>
</dbReference>
<keyword evidence="11 12" id="KW-0411">Iron-sulfur</keyword>
<dbReference type="Pfam" id="PF04055">
    <property type="entry name" value="Radical_SAM"/>
    <property type="match status" value="1"/>
</dbReference>
<dbReference type="PANTHER" id="PTHR30544">
    <property type="entry name" value="23S RRNA METHYLTRANSFERASE"/>
    <property type="match status" value="1"/>
</dbReference>
<comment type="miscellaneous">
    <text evidence="12">Reaction proceeds by a ping-pong mechanism involving intermediate methylation of a conserved cysteine residue.</text>
</comment>
<organism evidence="14 15">
    <name type="scientific">Ruminococcus flavefaciens</name>
    <dbReference type="NCBI Taxonomy" id="1265"/>
    <lineage>
        <taxon>Bacteria</taxon>
        <taxon>Bacillati</taxon>
        <taxon>Bacillota</taxon>
        <taxon>Clostridia</taxon>
        <taxon>Eubacteriales</taxon>
        <taxon>Oscillospiraceae</taxon>
        <taxon>Ruminococcus</taxon>
    </lineage>
</organism>
<dbReference type="HAMAP" id="MF_01849">
    <property type="entry name" value="RNA_methyltr_RlmN"/>
    <property type="match status" value="1"/>
</dbReference>
<feature type="binding site" evidence="12">
    <location>
        <position position="117"/>
    </location>
    <ligand>
        <name>[4Fe-4S] cluster</name>
        <dbReference type="ChEBI" id="CHEBI:49883"/>
        <note>4Fe-4S-S-AdoMet</note>
    </ligand>
</feature>
<feature type="domain" description="Radical SAM core" evidence="13">
    <location>
        <begin position="99"/>
        <end position="328"/>
    </location>
</feature>
<keyword evidence="4 12" id="KW-0698">rRNA processing</keyword>
<keyword evidence="9 12" id="KW-0479">Metal-binding</keyword>
<feature type="binding site" evidence="12">
    <location>
        <position position="120"/>
    </location>
    <ligand>
        <name>[4Fe-4S] cluster</name>
        <dbReference type="ChEBI" id="CHEBI:49883"/>
        <note>4Fe-4S-S-AdoMet</note>
    </ligand>
</feature>
<dbReference type="GO" id="GO:0051539">
    <property type="term" value="F:4 iron, 4 sulfur cluster binding"/>
    <property type="evidence" value="ECO:0007669"/>
    <property type="project" value="UniProtKB-UniRule"/>
</dbReference>
<evidence type="ECO:0000256" key="5">
    <source>
        <dbReference type="ARBA" id="ARBA00022603"/>
    </source>
</evidence>
<keyword evidence="7 12" id="KW-0949">S-adenosyl-L-methionine</keyword>